<evidence type="ECO:0000313" key="2">
    <source>
        <dbReference type="EMBL" id="MEI9404443.1"/>
    </source>
</evidence>
<reference evidence="2 3" key="1">
    <citation type="submission" date="2022-12" db="EMBL/GenBank/DDBJ databases">
        <authorList>
            <person name="Muema E."/>
        </authorList>
    </citation>
    <scope>NUCLEOTIDE SEQUENCE [LARGE SCALE GENOMIC DNA]</scope>
    <source>
        <strain evidence="3">1330</strain>
    </source>
</reference>
<evidence type="ECO:0000313" key="3">
    <source>
        <dbReference type="Proteomes" id="UP001366503"/>
    </source>
</evidence>
<protein>
    <recommendedName>
        <fullName evidence="1">Antitoxin Xre/MbcA/ParS-like middle domain-containing protein</fullName>
    </recommendedName>
</protein>
<sequence length="199" mass="22112">MLKEHDPTIYLPAVRAASRLAAVIASQIAVQTQATQRSFKTIEDDLSEYATDFVSGLIDETTKTFNKRLIKFRAKPPQLSREATIELADDWAGPVAGPTAIERYFGIPRSTLYRWQKVNEVVSINSRTTSKPVFPLKQFVDGRPLTGIAEIISIFGDQRAAWLWLVTQRSDFGGQTGLDLLLERKVDIVTSAARGTTSI</sequence>
<gene>
    <name evidence="2" type="ORF">O7A05_20085</name>
</gene>
<dbReference type="EMBL" id="JAPYKO010000014">
    <property type="protein sequence ID" value="MEI9404443.1"/>
    <property type="molecule type" value="Genomic_DNA"/>
</dbReference>
<organism evidence="2 3">
    <name type="scientific">Mesorhizobium argentiipisi</name>
    <dbReference type="NCBI Taxonomy" id="3015175"/>
    <lineage>
        <taxon>Bacteria</taxon>
        <taxon>Pseudomonadati</taxon>
        <taxon>Pseudomonadota</taxon>
        <taxon>Alphaproteobacteria</taxon>
        <taxon>Hyphomicrobiales</taxon>
        <taxon>Phyllobacteriaceae</taxon>
        <taxon>Mesorhizobium</taxon>
    </lineage>
</organism>
<comment type="caution">
    <text evidence="2">The sequence shown here is derived from an EMBL/GenBank/DDBJ whole genome shotgun (WGS) entry which is preliminary data.</text>
</comment>
<proteinExistence type="predicted"/>
<dbReference type="Proteomes" id="UP001366503">
    <property type="component" value="Unassembled WGS sequence"/>
</dbReference>
<dbReference type="InterPro" id="IPR056312">
    <property type="entry name" value="Xre-MbcA-ParS_M"/>
</dbReference>
<feature type="domain" description="Antitoxin Xre/MbcA/ParS-like middle" evidence="1">
    <location>
        <begin position="95"/>
        <end position="144"/>
    </location>
</feature>
<evidence type="ECO:0000259" key="1">
    <source>
        <dbReference type="Pfam" id="PF23125"/>
    </source>
</evidence>
<name>A0ABU8KFH6_9HYPH</name>
<dbReference type="RefSeq" id="WP_337094718.1">
    <property type="nucleotide sequence ID" value="NZ_JAPYKO010000014.1"/>
</dbReference>
<keyword evidence="3" id="KW-1185">Reference proteome</keyword>
<dbReference type="Pfam" id="PF23125">
    <property type="entry name" value="Xre-MbcA-ParS_M"/>
    <property type="match status" value="1"/>
</dbReference>
<accession>A0ABU8KFH6</accession>